<keyword evidence="1" id="KW-0472">Membrane</keyword>
<organism evidence="2 3">
    <name type="scientific">Polynucleobacter wuianus</name>
    <dbReference type="NCBI Taxonomy" id="1743168"/>
    <lineage>
        <taxon>Bacteria</taxon>
        <taxon>Pseudomonadati</taxon>
        <taxon>Pseudomonadota</taxon>
        <taxon>Betaproteobacteria</taxon>
        <taxon>Burkholderiales</taxon>
        <taxon>Burkholderiaceae</taxon>
        <taxon>Polynucleobacter</taxon>
    </lineage>
</organism>
<accession>A0A191UFQ3</accession>
<dbReference type="KEGG" id="pwu:A8O14_06350"/>
<gene>
    <name evidence="2" type="ORF">A8O14_06350</name>
</gene>
<feature type="transmembrane region" description="Helical" evidence="1">
    <location>
        <begin position="27"/>
        <end position="43"/>
    </location>
</feature>
<dbReference type="EMBL" id="CP015922">
    <property type="protein sequence ID" value="ANI99730.1"/>
    <property type="molecule type" value="Genomic_DNA"/>
</dbReference>
<dbReference type="AlphaFoldDB" id="A0A191UFQ3"/>
<dbReference type="InterPro" id="IPR011852">
    <property type="entry name" value="TRAP_TAXI"/>
</dbReference>
<proteinExistence type="predicted"/>
<evidence type="ECO:0000313" key="3">
    <source>
        <dbReference type="Proteomes" id="UP000078463"/>
    </source>
</evidence>
<dbReference type="OrthoDB" id="237270at2"/>
<dbReference type="PANTHER" id="PTHR42941">
    <property type="entry name" value="SLL1037 PROTEIN"/>
    <property type="match status" value="1"/>
</dbReference>
<name>A0A191UFQ3_9BURK</name>
<reference evidence="3" key="1">
    <citation type="submission" date="2016-05" db="EMBL/GenBank/DDBJ databases">
        <title>Polynucleobacter sp. QLW-P1FAT50C-4 genome.</title>
        <authorList>
            <person name="Hahn M.W."/>
        </authorList>
    </citation>
    <scope>NUCLEOTIDE SEQUENCE [LARGE SCALE GENOMIC DNA]</scope>
    <source>
        <strain evidence="3">QLW-P1FAT50C-4</strain>
    </source>
</reference>
<dbReference type="Proteomes" id="UP000078463">
    <property type="component" value="Chromosome"/>
</dbReference>
<protein>
    <recommendedName>
        <fullName evidence="4">C4-dicarboxylate ABC transporter substrate-binding protein</fullName>
    </recommendedName>
</protein>
<evidence type="ECO:0000313" key="2">
    <source>
        <dbReference type="EMBL" id="ANI99730.1"/>
    </source>
</evidence>
<dbReference type="RefSeq" id="WP_068948738.1">
    <property type="nucleotide sequence ID" value="NZ_CP015922.1"/>
</dbReference>
<keyword evidence="3" id="KW-1185">Reference proteome</keyword>
<feature type="transmembrane region" description="Helical" evidence="1">
    <location>
        <begin position="348"/>
        <end position="367"/>
    </location>
</feature>
<dbReference type="SUPFAM" id="SSF53850">
    <property type="entry name" value="Periplasmic binding protein-like II"/>
    <property type="match status" value="1"/>
</dbReference>
<sequence>MLKENYFLLAARDELAAFKELLLENKLIFTFLLLGFLAGLYLIDPIAGSQIRMAISGEESGYSLIAQKQAQFLKDKGISLSTQNSPSSMQSAQMLASGTDGVNAALIQGGVLSSELADKLQSLGSVDFEPVWIFQRKGLANRTDRLKDLARLRVGVGPSQSGTWTIAKKIFLLNGIDIESAQNFKVGSYESNLSDLLAGELDVVINVNPAIDPIVMRLLHEPEIELFELTHAAAYDIQLPFVKVVTLPAAAIDIARQIPPKDISLLATTTNLAVSKDLHPGLQMVLLMAAKEAQRSSRSLFLSSEEKFPAYLDLTIPISATASSYYDYGVPQTMRYLPFWLAAFIDRIWVYILSVLAIIIPLSQLNINLRAIRFRIRIEKILREVLQYERDIAQAPLTAERRLAITKRLGEIRKAEAQYRVPSGCESDYLDFLERLSETRSQLD</sequence>
<dbReference type="PANTHER" id="PTHR42941:SF1">
    <property type="entry name" value="SLL1037 PROTEIN"/>
    <property type="match status" value="1"/>
</dbReference>
<evidence type="ECO:0008006" key="4">
    <source>
        <dbReference type="Google" id="ProtNLM"/>
    </source>
</evidence>
<evidence type="ECO:0000256" key="1">
    <source>
        <dbReference type="SAM" id="Phobius"/>
    </source>
</evidence>
<keyword evidence="1" id="KW-1133">Transmembrane helix</keyword>
<dbReference type="Gene3D" id="3.40.190.10">
    <property type="entry name" value="Periplasmic binding protein-like II"/>
    <property type="match status" value="2"/>
</dbReference>
<dbReference type="Pfam" id="PF16868">
    <property type="entry name" value="NMT1_3"/>
    <property type="match status" value="1"/>
</dbReference>
<keyword evidence="1" id="KW-0812">Transmembrane</keyword>